<dbReference type="PANTHER" id="PTHR43731">
    <property type="entry name" value="RHOMBOID PROTEASE"/>
    <property type="match status" value="1"/>
</dbReference>
<dbReference type="PANTHER" id="PTHR43731:SF14">
    <property type="entry name" value="PRESENILIN-ASSOCIATED RHOMBOID-LIKE PROTEIN, MITOCHONDRIAL"/>
    <property type="match status" value="1"/>
</dbReference>
<dbReference type="Pfam" id="PF01694">
    <property type="entry name" value="Rhomboid"/>
    <property type="match status" value="1"/>
</dbReference>
<dbReference type="GO" id="GO:0016020">
    <property type="term" value="C:membrane"/>
    <property type="evidence" value="ECO:0007669"/>
    <property type="project" value="UniProtKB-SubCell"/>
</dbReference>
<comment type="subcellular location">
    <subcellularLocation>
        <location evidence="1">Membrane</location>
        <topology evidence="1">Multi-pass membrane protein</topology>
    </subcellularLocation>
</comment>
<evidence type="ECO:0000313" key="9">
    <source>
        <dbReference type="EMBL" id="NMF03222.1"/>
    </source>
</evidence>
<evidence type="ECO:0000256" key="5">
    <source>
        <dbReference type="ARBA" id="ARBA00022989"/>
    </source>
</evidence>
<evidence type="ECO:0000313" key="10">
    <source>
        <dbReference type="Proteomes" id="UP000587880"/>
    </source>
</evidence>
<evidence type="ECO:0000256" key="1">
    <source>
        <dbReference type="ARBA" id="ARBA00004141"/>
    </source>
</evidence>
<evidence type="ECO:0000256" key="3">
    <source>
        <dbReference type="ARBA" id="ARBA00022692"/>
    </source>
</evidence>
<dbReference type="InterPro" id="IPR022764">
    <property type="entry name" value="Peptidase_S54_rhomboid_dom"/>
</dbReference>
<dbReference type="InterPro" id="IPR050925">
    <property type="entry name" value="Rhomboid_protease_S54"/>
</dbReference>
<dbReference type="EMBL" id="JABAGD010000001">
    <property type="protein sequence ID" value="NMF03222.1"/>
    <property type="molecule type" value="Genomic_DNA"/>
</dbReference>
<keyword evidence="6 7" id="KW-0472">Membrane</keyword>
<dbReference type="SUPFAM" id="SSF144091">
    <property type="entry name" value="Rhomboid-like"/>
    <property type="match status" value="1"/>
</dbReference>
<dbReference type="AlphaFoldDB" id="A0A7X9SKB7"/>
<evidence type="ECO:0000256" key="7">
    <source>
        <dbReference type="SAM" id="Phobius"/>
    </source>
</evidence>
<accession>A0A7X9SKB7</accession>
<evidence type="ECO:0000256" key="2">
    <source>
        <dbReference type="ARBA" id="ARBA00009045"/>
    </source>
</evidence>
<dbReference type="GO" id="GO:0004252">
    <property type="term" value="F:serine-type endopeptidase activity"/>
    <property type="evidence" value="ECO:0007669"/>
    <property type="project" value="InterPro"/>
</dbReference>
<keyword evidence="9" id="KW-0645">Protease</keyword>
<organism evidence="9 10">
    <name type="scientific">Clostridium beijerinckii</name>
    <name type="common">Clostridium MP</name>
    <dbReference type="NCBI Taxonomy" id="1520"/>
    <lineage>
        <taxon>Bacteria</taxon>
        <taxon>Bacillati</taxon>
        <taxon>Bacillota</taxon>
        <taxon>Clostridia</taxon>
        <taxon>Eubacteriales</taxon>
        <taxon>Clostridiaceae</taxon>
        <taxon>Clostridium</taxon>
    </lineage>
</organism>
<feature type="transmembrane region" description="Helical" evidence="7">
    <location>
        <begin position="243"/>
        <end position="260"/>
    </location>
</feature>
<dbReference type="RefSeq" id="WP_168980745.1">
    <property type="nucleotide sequence ID" value="NZ_JABAGD010000001.1"/>
</dbReference>
<gene>
    <name evidence="9" type="ORF">HF849_00440</name>
</gene>
<proteinExistence type="inferred from homology"/>
<dbReference type="Gene3D" id="1.20.1540.10">
    <property type="entry name" value="Rhomboid-like"/>
    <property type="match status" value="1"/>
</dbReference>
<protein>
    <submittedName>
        <fullName evidence="9">Rhomboid family intramembrane serine protease</fullName>
    </submittedName>
</protein>
<feature type="transmembrane region" description="Helical" evidence="7">
    <location>
        <begin position="296"/>
        <end position="314"/>
    </location>
</feature>
<evidence type="ECO:0000256" key="4">
    <source>
        <dbReference type="ARBA" id="ARBA00022801"/>
    </source>
</evidence>
<keyword evidence="4" id="KW-0378">Hydrolase</keyword>
<keyword evidence="5 7" id="KW-1133">Transmembrane helix</keyword>
<reference evidence="9 10" key="1">
    <citation type="submission" date="2020-04" db="EMBL/GenBank/DDBJ databases">
        <authorList>
            <person name="Hitch T.C.A."/>
            <person name="Wylensek D."/>
            <person name="Clavel T."/>
        </authorList>
    </citation>
    <scope>NUCLEOTIDE SEQUENCE [LARGE SCALE GENOMIC DNA]</scope>
    <source>
        <strain evidence="9 10">WB01_NA02</strain>
    </source>
</reference>
<dbReference type="GO" id="GO:0006508">
    <property type="term" value="P:proteolysis"/>
    <property type="evidence" value="ECO:0007669"/>
    <property type="project" value="UniProtKB-KW"/>
</dbReference>
<sequence length="346" mass="39696">MNNFKEEFYEILVNAENFYMKQYYSDFHKREIFLAIKELSNGIYCVLISEDENENIDFLEAFEYIKTLGKDFSLNMIVLSKGEYTNINNTVMVNKLIMDKENYTVIKCDESCLPLKEIFELYMNKSKVKNIDNKKEFFRYKIPTMILILINVIIFIIMQIYIYNIKHSLGSSQLLSEEMINAINNSVLVTFGAKYNALINNGEVWRLLTCAFLHSSIIHIAFNMYSLYIVGPQIQQIYGAKKYLVIYITSCITASILSYIASPYTISVGASGGIFGLLGALLAFAIMERHRLQKKYISNLLQIILINLFIGLSVKNIDNYAHIGGLIGGALIGYVSYKILNRQLKN</sequence>
<name>A0A7X9SKB7_CLOBE</name>
<feature type="transmembrane region" description="Helical" evidence="7">
    <location>
        <begin position="204"/>
        <end position="231"/>
    </location>
</feature>
<comment type="similarity">
    <text evidence="2">Belongs to the peptidase S54 family.</text>
</comment>
<feature type="transmembrane region" description="Helical" evidence="7">
    <location>
        <begin position="144"/>
        <end position="163"/>
    </location>
</feature>
<feature type="transmembrane region" description="Helical" evidence="7">
    <location>
        <begin position="320"/>
        <end position="340"/>
    </location>
</feature>
<dbReference type="InterPro" id="IPR035952">
    <property type="entry name" value="Rhomboid-like_sf"/>
</dbReference>
<evidence type="ECO:0000256" key="6">
    <source>
        <dbReference type="ARBA" id="ARBA00023136"/>
    </source>
</evidence>
<comment type="caution">
    <text evidence="9">The sequence shown here is derived from an EMBL/GenBank/DDBJ whole genome shotgun (WGS) entry which is preliminary data.</text>
</comment>
<evidence type="ECO:0000259" key="8">
    <source>
        <dbReference type="Pfam" id="PF01694"/>
    </source>
</evidence>
<keyword evidence="3 7" id="KW-0812">Transmembrane</keyword>
<feature type="domain" description="Peptidase S54 rhomboid" evidence="8">
    <location>
        <begin position="202"/>
        <end position="336"/>
    </location>
</feature>
<dbReference type="Proteomes" id="UP000587880">
    <property type="component" value="Unassembled WGS sequence"/>
</dbReference>
<feature type="transmembrane region" description="Helical" evidence="7">
    <location>
        <begin position="266"/>
        <end position="284"/>
    </location>
</feature>